<protein>
    <recommendedName>
        <fullName evidence="10">Fluoride-specific ion channel FluC</fullName>
    </recommendedName>
</protein>
<dbReference type="EMBL" id="JARPTC010000015">
    <property type="protein sequence ID" value="MDO7787690.1"/>
    <property type="molecule type" value="Genomic_DNA"/>
</dbReference>
<keyword evidence="10" id="KW-0406">Ion transport</keyword>
<evidence type="ECO:0000313" key="11">
    <source>
        <dbReference type="EMBL" id="MDO7787690.1"/>
    </source>
</evidence>
<keyword evidence="12" id="KW-1185">Reference proteome</keyword>
<evidence type="ECO:0000256" key="8">
    <source>
        <dbReference type="ARBA" id="ARBA00035585"/>
    </source>
</evidence>
<evidence type="ECO:0000313" key="12">
    <source>
        <dbReference type="Proteomes" id="UP001172911"/>
    </source>
</evidence>
<evidence type="ECO:0000256" key="5">
    <source>
        <dbReference type="ARBA" id="ARBA00023136"/>
    </source>
</evidence>
<evidence type="ECO:0000256" key="10">
    <source>
        <dbReference type="HAMAP-Rule" id="MF_00454"/>
    </source>
</evidence>
<feature type="transmembrane region" description="Helical" evidence="10">
    <location>
        <begin position="63"/>
        <end position="83"/>
    </location>
</feature>
<dbReference type="GO" id="GO:0005886">
    <property type="term" value="C:plasma membrane"/>
    <property type="evidence" value="ECO:0007669"/>
    <property type="project" value="UniProtKB-SubCell"/>
</dbReference>
<keyword evidence="6 10" id="KW-0407">Ion channel</keyword>
<evidence type="ECO:0000256" key="6">
    <source>
        <dbReference type="ARBA" id="ARBA00023303"/>
    </source>
</evidence>
<proteinExistence type="inferred from homology"/>
<dbReference type="NCBIfam" id="TIGR00494">
    <property type="entry name" value="crcB"/>
    <property type="match status" value="1"/>
</dbReference>
<comment type="similarity">
    <text evidence="7 10">Belongs to the fluoride channel Fluc/FEX (TC 1.A.43) family.</text>
</comment>
<dbReference type="Proteomes" id="UP001172911">
    <property type="component" value="Unassembled WGS sequence"/>
</dbReference>
<feature type="transmembrane region" description="Helical" evidence="10">
    <location>
        <begin position="29"/>
        <end position="51"/>
    </location>
</feature>
<feature type="binding site" evidence="10">
    <location>
        <position position="76"/>
    </location>
    <ligand>
        <name>Na(+)</name>
        <dbReference type="ChEBI" id="CHEBI:29101"/>
        <note>structural</note>
    </ligand>
</feature>
<keyword evidence="10" id="KW-0479">Metal-binding</keyword>
<comment type="activity regulation">
    <text evidence="10">Na(+) is not transported, but it plays an essential structural role and its presence is essential for fluoride channel function.</text>
</comment>
<reference evidence="11" key="2">
    <citation type="submission" date="2023-03" db="EMBL/GenBank/DDBJ databases">
        <authorList>
            <person name="Zhang Z."/>
        </authorList>
    </citation>
    <scope>NUCLEOTIDE SEQUENCE</scope>
    <source>
        <strain evidence="11">DSA</strain>
    </source>
</reference>
<keyword evidence="4 10" id="KW-1133">Transmembrane helix</keyword>
<comment type="caution">
    <text evidence="11">The sequence shown here is derived from an EMBL/GenBank/DDBJ whole genome shotgun (WGS) entry which is preliminary data.</text>
</comment>
<comment type="catalytic activity">
    <reaction evidence="8">
        <text>fluoride(in) = fluoride(out)</text>
        <dbReference type="Rhea" id="RHEA:76159"/>
        <dbReference type="ChEBI" id="CHEBI:17051"/>
    </reaction>
    <physiologicalReaction direction="left-to-right" evidence="8">
        <dbReference type="Rhea" id="RHEA:76160"/>
    </physiologicalReaction>
</comment>
<evidence type="ECO:0000256" key="1">
    <source>
        <dbReference type="ARBA" id="ARBA00004651"/>
    </source>
</evidence>
<dbReference type="GO" id="GO:0062054">
    <property type="term" value="F:fluoride channel activity"/>
    <property type="evidence" value="ECO:0007669"/>
    <property type="project" value="UniProtKB-UniRule"/>
</dbReference>
<keyword evidence="5 10" id="KW-0472">Membrane</keyword>
<dbReference type="InterPro" id="IPR003691">
    <property type="entry name" value="FluC"/>
</dbReference>
<dbReference type="PANTHER" id="PTHR28259:SF1">
    <property type="entry name" value="FLUORIDE EXPORT PROTEIN 1-RELATED"/>
    <property type="match status" value="1"/>
</dbReference>
<reference evidence="11" key="1">
    <citation type="journal article" date="2023" name="J. Hazard. Mater.">
        <title>Anaerobic biodegradation of pyrene and benzo[a]pyrene by a new sulfate-reducing Desulforamulus aquiferis strain DSA.</title>
        <authorList>
            <person name="Zhang Z."/>
            <person name="Sun J."/>
            <person name="Gong X."/>
            <person name="Wang C."/>
            <person name="Wang H."/>
        </authorList>
    </citation>
    <scope>NUCLEOTIDE SEQUENCE</scope>
    <source>
        <strain evidence="11">DSA</strain>
    </source>
</reference>
<dbReference type="HAMAP" id="MF_00454">
    <property type="entry name" value="FluC"/>
    <property type="match status" value="1"/>
</dbReference>
<evidence type="ECO:0000256" key="2">
    <source>
        <dbReference type="ARBA" id="ARBA00022475"/>
    </source>
</evidence>
<evidence type="ECO:0000256" key="3">
    <source>
        <dbReference type="ARBA" id="ARBA00022692"/>
    </source>
</evidence>
<name>A0AAW7ZEJ0_9FIRM</name>
<organism evidence="11 12">
    <name type="scientific">Desulforamulus aquiferis</name>
    <dbReference type="NCBI Taxonomy" id="1397668"/>
    <lineage>
        <taxon>Bacteria</taxon>
        <taxon>Bacillati</taxon>
        <taxon>Bacillota</taxon>
        <taxon>Clostridia</taxon>
        <taxon>Eubacteriales</taxon>
        <taxon>Peptococcaceae</taxon>
        <taxon>Desulforamulus</taxon>
    </lineage>
</organism>
<comment type="subcellular location">
    <subcellularLocation>
        <location evidence="1 10">Cell membrane</location>
        <topology evidence="1 10">Multi-pass membrane protein</topology>
    </subcellularLocation>
</comment>
<gene>
    <name evidence="10 11" type="primary">crcB</name>
    <name evidence="10" type="synonym">fluC</name>
    <name evidence="11" type="ORF">P6N53_10720</name>
</gene>
<sequence>MNYLAVGVGGMAGAAFRYFISTFNGATTALFPFGTLTANFLGCFLLSFVAYASILNWNLPKKYLLAINTGFIGSLTTFSTFSVETMNYIIHAKYELAAIYVIISLAGGLSLSFMGVHLAIVLFRKIQEEQQNT</sequence>
<evidence type="ECO:0000256" key="4">
    <source>
        <dbReference type="ARBA" id="ARBA00022989"/>
    </source>
</evidence>
<accession>A0AAW7ZEJ0</accession>
<dbReference type="RefSeq" id="WP_304542934.1">
    <property type="nucleotide sequence ID" value="NZ_JARPTC010000015.1"/>
</dbReference>
<evidence type="ECO:0000256" key="7">
    <source>
        <dbReference type="ARBA" id="ARBA00035120"/>
    </source>
</evidence>
<dbReference type="GO" id="GO:0140114">
    <property type="term" value="P:cellular detoxification of fluoride"/>
    <property type="evidence" value="ECO:0007669"/>
    <property type="project" value="UniProtKB-UniRule"/>
</dbReference>
<dbReference type="AlphaFoldDB" id="A0AAW7ZEJ0"/>
<keyword evidence="3 10" id="KW-0812">Transmembrane</keyword>
<keyword evidence="10" id="KW-0915">Sodium</keyword>
<feature type="transmembrane region" description="Helical" evidence="10">
    <location>
        <begin position="98"/>
        <end position="123"/>
    </location>
</feature>
<comment type="function">
    <text evidence="9 10">Fluoride-specific ion channel. Important for reducing fluoride concentration in the cell, thus reducing its toxicity.</text>
</comment>
<feature type="binding site" evidence="10">
    <location>
        <position position="73"/>
    </location>
    <ligand>
        <name>Na(+)</name>
        <dbReference type="ChEBI" id="CHEBI:29101"/>
        <note>structural</note>
    </ligand>
</feature>
<keyword evidence="2 10" id="KW-1003">Cell membrane</keyword>
<dbReference type="PANTHER" id="PTHR28259">
    <property type="entry name" value="FLUORIDE EXPORT PROTEIN 1-RELATED"/>
    <property type="match status" value="1"/>
</dbReference>
<dbReference type="GO" id="GO:0046872">
    <property type="term" value="F:metal ion binding"/>
    <property type="evidence" value="ECO:0007669"/>
    <property type="project" value="UniProtKB-KW"/>
</dbReference>
<dbReference type="Pfam" id="PF02537">
    <property type="entry name" value="CRCB"/>
    <property type="match status" value="1"/>
</dbReference>
<evidence type="ECO:0000256" key="9">
    <source>
        <dbReference type="ARBA" id="ARBA00049940"/>
    </source>
</evidence>
<keyword evidence="10" id="KW-0813">Transport</keyword>